<dbReference type="GO" id="GO:0016787">
    <property type="term" value="F:hydrolase activity"/>
    <property type="evidence" value="ECO:0007669"/>
    <property type="project" value="UniProtKB-KW"/>
</dbReference>
<dbReference type="InterPro" id="IPR044925">
    <property type="entry name" value="His-Me_finger_sf"/>
</dbReference>
<keyword evidence="2" id="KW-0378">Hydrolase</keyword>
<dbReference type="InterPro" id="IPR007346">
    <property type="entry name" value="Endonuclease-I"/>
</dbReference>
<sequence>MMSVVHCQLQILCTAASGRGSFSGRKPCRQLSGTSIIPLLLKTSDHHSFPAALSIDSGCRPLQASLIPTTLPSPYASRLSWFAQDMHFNMVPWRWASRAIFIYFCCLTLAAEAHEYHPPPPPPMYACEDVSYYYAPLDSSKGQALKRKLHSIISNHKSLSYREVWDALKILDAADVDKPEASSDIVEIYSLKVVPKALAGKPEGWNREHLWPRSYGLTRRPSLTDLHNIRPADVNVNSSRGNKFYGECNSELHKCLKPANKEAAPGTETDDKSWTPPMPVRGDIARALMYMAVCYGHHQPDGAPALQLSDSPSIRNREMGILSTLLKWNRLDPPSREEKLRNERVCKLYQHNRNPFIDHPEYADLIWTARSRIHQNHE</sequence>
<evidence type="ECO:0000313" key="4">
    <source>
        <dbReference type="Proteomes" id="UP000594263"/>
    </source>
</evidence>
<evidence type="ECO:0000313" key="3">
    <source>
        <dbReference type="EnsemblPlants" id="Kaladp0809s0102.1.v1.1"/>
    </source>
</evidence>
<dbReference type="Pfam" id="PF04231">
    <property type="entry name" value="Endonuclease_1"/>
    <property type="match status" value="1"/>
</dbReference>
<proteinExistence type="predicted"/>
<keyword evidence="1" id="KW-0540">Nuclease</keyword>
<dbReference type="GO" id="GO:0004518">
    <property type="term" value="F:nuclease activity"/>
    <property type="evidence" value="ECO:0007669"/>
    <property type="project" value="UniProtKB-KW"/>
</dbReference>
<protein>
    <submittedName>
        <fullName evidence="3">Uncharacterized protein</fullName>
    </submittedName>
</protein>
<dbReference type="PANTHER" id="PTHR33607:SF2">
    <property type="entry name" value="ENDONUCLEASE-1"/>
    <property type="match status" value="1"/>
</dbReference>
<reference evidence="3" key="1">
    <citation type="submission" date="2021-01" db="UniProtKB">
        <authorList>
            <consortium name="EnsemblPlants"/>
        </authorList>
    </citation>
    <scope>IDENTIFICATION</scope>
</reference>
<dbReference type="AlphaFoldDB" id="A0A7N0VHA6"/>
<organism evidence="3 4">
    <name type="scientific">Kalanchoe fedtschenkoi</name>
    <name type="common">Lavender scallops</name>
    <name type="synonym">South American air plant</name>
    <dbReference type="NCBI Taxonomy" id="63787"/>
    <lineage>
        <taxon>Eukaryota</taxon>
        <taxon>Viridiplantae</taxon>
        <taxon>Streptophyta</taxon>
        <taxon>Embryophyta</taxon>
        <taxon>Tracheophyta</taxon>
        <taxon>Spermatophyta</taxon>
        <taxon>Magnoliopsida</taxon>
        <taxon>eudicotyledons</taxon>
        <taxon>Gunneridae</taxon>
        <taxon>Pentapetalae</taxon>
        <taxon>Saxifragales</taxon>
        <taxon>Crassulaceae</taxon>
        <taxon>Kalanchoe</taxon>
    </lineage>
</organism>
<dbReference type="Gramene" id="Kaladp0809s0102.1.v1.1">
    <property type="protein sequence ID" value="Kaladp0809s0102.1.v1.1"/>
    <property type="gene ID" value="Kaladp0809s0102.v1.1"/>
</dbReference>
<dbReference type="OMA" id="DVGDWNR"/>
<keyword evidence="4" id="KW-1185">Reference proteome</keyword>
<accession>A0A7N0VHA6</accession>
<dbReference type="Proteomes" id="UP000594263">
    <property type="component" value="Unplaced"/>
</dbReference>
<dbReference type="EnsemblPlants" id="Kaladp0809s0102.1.v1.1">
    <property type="protein sequence ID" value="Kaladp0809s0102.1.v1.1"/>
    <property type="gene ID" value="Kaladp0809s0102.v1.1"/>
</dbReference>
<evidence type="ECO:0000256" key="1">
    <source>
        <dbReference type="ARBA" id="ARBA00022722"/>
    </source>
</evidence>
<name>A0A7N0VHA6_KALFE</name>
<dbReference type="SUPFAM" id="SSF54060">
    <property type="entry name" value="His-Me finger endonucleases"/>
    <property type="match status" value="1"/>
</dbReference>
<evidence type="ECO:0000256" key="2">
    <source>
        <dbReference type="ARBA" id="ARBA00022801"/>
    </source>
</evidence>
<dbReference type="PANTHER" id="PTHR33607">
    <property type="entry name" value="ENDONUCLEASE-1"/>
    <property type="match status" value="1"/>
</dbReference>